<evidence type="ECO:0000256" key="5">
    <source>
        <dbReference type="ARBA" id="ARBA00023187"/>
    </source>
</evidence>
<gene>
    <name evidence="10" type="primary">SF3A1</name>
    <name evidence="10" type="ORF">HK103_003612</name>
</gene>
<dbReference type="Pfam" id="PF12230">
    <property type="entry name" value="PRP21_like_P"/>
    <property type="match status" value="1"/>
</dbReference>
<dbReference type="EMBL" id="JADGKB010000027">
    <property type="protein sequence ID" value="KAJ3258490.1"/>
    <property type="molecule type" value="Genomic_DNA"/>
</dbReference>
<dbReference type="FunFam" id="1.10.10.790:FF:000002">
    <property type="entry name" value="Splicing factor 3A subunit 1"/>
    <property type="match status" value="1"/>
</dbReference>
<sequence>MDFLDEEPDNIIYPPPDIKRNSMVTVVICDKTAVHVAKNGPGFEDKLREKETHNQKFCFLFPNDPYFAYYQWKVKKAKEEMGKFILNSEAEKPQKQEKKEEKVVEQTPVHQDIPVMTNIPLPPPQYEFLVEIPSITKQDMDILKLTAQYVARNGASFMTDLGQREQKNFQFDFLRPSHSLYPYFTRLVDQYSRVLIPPPHIFPLLELNSSNRQQIIDRIMKRVEFEAYKYQEKARKQHEAEEEKSNNKLNVVAFATIDWHDFVVVETIEFLEADERAVLPPPMSVEELESMTLEQRKSLLKFEAPRVENTAEPDDMEMDEDVDMEEDEEPSQPTVSAPERTTYVPKVGRHAAAQEAYQICPRCKQNVKVTDMAEHVRLELLDPKWKDEKAAFDEKTRDSGNIVSGDIVAQNLKNMASMRTDIFGGSAGEIDVGQKVAFEKEKGKEAAKAKVIWDGRQGSVAAATAKAQMLSGETKKPPPPPMAGPIIPPPIKGVPFPPVFPPVFPPPPFGMPVPGMPYPYGQPAPPPPKKQKLDPAAKDVPVDLVVNLPNGNTINFKQLKPDTIISQLKKNLVKDSGIAAGKQKLVSSQGFALKNSETLFESGISTGEVLTLSRK</sequence>
<name>A0AAD5UID6_9FUNG</name>
<keyword evidence="5" id="KW-0508">mRNA splicing</keyword>
<protein>
    <submittedName>
        <fullName evidence="10">Splicing factor 3a, subunit 1</fullName>
    </submittedName>
</protein>
<dbReference type="Gene3D" id="3.10.20.90">
    <property type="entry name" value="Phosphatidylinositol 3-kinase Catalytic Subunit, Chain A, domain 1"/>
    <property type="match status" value="1"/>
</dbReference>
<feature type="compositionally biased region" description="Acidic residues" evidence="7">
    <location>
        <begin position="311"/>
        <end position="330"/>
    </location>
</feature>
<accession>A0AAD5UID6</accession>
<dbReference type="SMART" id="SM00648">
    <property type="entry name" value="SWAP"/>
    <property type="match status" value="2"/>
</dbReference>
<dbReference type="PANTHER" id="PTHR15316">
    <property type="entry name" value="SPLICEOSOME ASSOCIATED PROTEIN 114/SWAP SPLICING FACTOR-RELATED"/>
    <property type="match status" value="1"/>
</dbReference>
<evidence type="ECO:0000256" key="1">
    <source>
        <dbReference type="ARBA" id="ARBA00004123"/>
    </source>
</evidence>
<dbReference type="PANTHER" id="PTHR15316:SF1">
    <property type="entry name" value="SPLICING FACTOR 3A SUBUNIT 1"/>
    <property type="match status" value="1"/>
</dbReference>
<dbReference type="Pfam" id="PF01805">
    <property type="entry name" value="Surp"/>
    <property type="match status" value="2"/>
</dbReference>
<dbReference type="InterPro" id="IPR035967">
    <property type="entry name" value="SWAP/Surp_sf"/>
</dbReference>
<evidence type="ECO:0000259" key="9">
    <source>
        <dbReference type="PROSITE" id="PS50128"/>
    </source>
</evidence>
<feature type="domain" description="Ubiquitin-like" evidence="8">
    <location>
        <begin position="542"/>
        <end position="615"/>
    </location>
</feature>
<dbReference type="GO" id="GO:0000381">
    <property type="term" value="P:regulation of alternative mRNA splicing, via spliceosome"/>
    <property type="evidence" value="ECO:0007669"/>
    <property type="project" value="TreeGrafter"/>
</dbReference>
<evidence type="ECO:0000313" key="11">
    <source>
        <dbReference type="Proteomes" id="UP001210925"/>
    </source>
</evidence>
<feature type="domain" description="SURP motif" evidence="9">
    <location>
        <begin position="28"/>
        <end position="70"/>
    </location>
</feature>
<dbReference type="InterPro" id="IPR022030">
    <property type="entry name" value="SF3A1_dom"/>
</dbReference>
<dbReference type="GO" id="GO:0003723">
    <property type="term" value="F:RNA binding"/>
    <property type="evidence" value="ECO:0007669"/>
    <property type="project" value="InterPro"/>
</dbReference>
<evidence type="ECO:0000256" key="7">
    <source>
        <dbReference type="SAM" id="MobiDB-lite"/>
    </source>
</evidence>
<comment type="subcellular location">
    <subcellularLocation>
        <location evidence="1">Nucleus</location>
    </subcellularLocation>
</comment>
<dbReference type="Proteomes" id="UP001210925">
    <property type="component" value="Unassembled WGS sequence"/>
</dbReference>
<evidence type="ECO:0000259" key="8">
    <source>
        <dbReference type="PROSITE" id="PS50053"/>
    </source>
</evidence>
<reference evidence="10" key="1">
    <citation type="submission" date="2020-05" db="EMBL/GenBank/DDBJ databases">
        <title>Phylogenomic resolution of chytrid fungi.</title>
        <authorList>
            <person name="Stajich J.E."/>
            <person name="Amses K."/>
            <person name="Simmons R."/>
            <person name="Seto K."/>
            <person name="Myers J."/>
            <person name="Bonds A."/>
            <person name="Quandt C.A."/>
            <person name="Barry K."/>
            <person name="Liu P."/>
            <person name="Grigoriev I."/>
            <person name="Longcore J.E."/>
            <person name="James T.Y."/>
        </authorList>
    </citation>
    <scope>NUCLEOTIDE SEQUENCE</scope>
    <source>
        <strain evidence="10">PLAUS21</strain>
    </source>
</reference>
<evidence type="ECO:0000256" key="3">
    <source>
        <dbReference type="ARBA" id="ARBA00022728"/>
    </source>
</evidence>
<feature type="region of interest" description="Disordered" evidence="7">
    <location>
        <begin position="307"/>
        <end position="340"/>
    </location>
</feature>
<dbReference type="InterPro" id="IPR045146">
    <property type="entry name" value="SF3A1"/>
</dbReference>
<dbReference type="InterPro" id="IPR029071">
    <property type="entry name" value="Ubiquitin-like_domsf"/>
</dbReference>
<keyword evidence="6" id="KW-0539">Nucleus</keyword>
<evidence type="ECO:0000256" key="4">
    <source>
        <dbReference type="ARBA" id="ARBA00022737"/>
    </source>
</evidence>
<dbReference type="SUPFAM" id="SSF54236">
    <property type="entry name" value="Ubiquitin-like"/>
    <property type="match status" value="1"/>
</dbReference>
<keyword evidence="3" id="KW-0747">Spliceosome</keyword>
<dbReference type="GO" id="GO:0071013">
    <property type="term" value="C:catalytic step 2 spliceosome"/>
    <property type="evidence" value="ECO:0007669"/>
    <property type="project" value="TreeGrafter"/>
</dbReference>
<dbReference type="SUPFAM" id="SSF109905">
    <property type="entry name" value="Surp module (SWAP domain)"/>
    <property type="match status" value="2"/>
</dbReference>
<keyword evidence="4" id="KW-0677">Repeat</keyword>
<dbReference type="Pfam" id="PF00240">
    <property type="entry name" value="ubiquitin"/>
    <property type="match status" value="1"/>
</dbReference>
<dbReference type="AlphaFoldDB" id="A0AAD5UID6"/>
<feature type="domain" description="SURP motif" evidence="9">
    <location>
        <begin position="142"/>
        <end position="184"/>
    </location>
</feature>
<dbReference type="PROSITE" id="PS50128">
    <property type="entry name" value="SURP"/>
    <property type="match status" value="2"/>
</dbReference>
<dbReference type="FunFam" id="1.10.10.790:FF:000001">
    <property type="entry name" value="Splicing factor 3a, subunit 1"/>
    <property type="match status" value="1"/>
</dbReference>
<evidence type="ECO:0000313" key="10">
    <source>
        <dbReference type="EMBL" id="KAJ3258490.1"/>
    </source>
</evidence>
<dbReference type="GO" id="GO:0005686">
    <property type="term" value="C:U2 snRNP"/>
    <property type="evidence" value="ECO:0007669"/>
    <property type="project" value="TreeGrafter"/>
</dbReference>
<evidence type="ECO:0000256" key="6">
    <source>
        <dbReference type="ARBA" id="ARBA00023242"/>
    </source>
</evidence>
<dbReference type="PROSITE" id="PS50053">
    <property type="entry name" value="UBIQUITIN_2"/>
    <property type="match status" value="1"/>
</dbReference>
<dbReference type="InterPro" id="IPR000061">
    <property type="entry name" value="Surp"/>
</dbReference>
<keyword evidence="2" id="KW-0507">mRNA processing</keyword>
<dbReference type="GO" id="GO:0071004">
    <property type="term" value="C:U2-type prespliceosome"/>
    <property type="evidence" value="ECO:0007669"/>
    <property type="project" value="TreeGrafter"/>
</dbReference>
<comment type="caution">
    <text evidence="10">The sequence shown here is derived from an EMBL/GenBank/DDBJ whole genome shotgun (WGS) entry which is preliminary data.</text>
</comment>
<keyword evidence="11" id="KW-1185">Reference proteome</keyword>
<evidence type="ECO:0000256" key="2">
    <source>
        <dbReference type="ARBA" id="ARBA00022664"/>
    </source>
</evidence>
<proteinExistence type="predicted"/>
<organism evidence="10 11">
    <name type="scientific">Boothiomyces macroporosus</name>
    <dbReference type="NCBI Taxonomy" id="261099"/>
    <lineage>
        <taxon>Eukaryota</taxon>
        <taxon>Fungi</taxon>
        <taxon>Fungi incertae sedis</taxon>
        <taxon>Chytridiomycota</taxon>
        <taxon>Chytridiomycota incertae sedis</taxon>
        <taxon>Chytridiomycetes</taxon>
        <taxon>Rhizophydiales</taxon>
        <taxon>Terramycetaceae</taxon>
        <taxon>Boothiomyces</taxon>
    </lineage>
</organism>
<dbReference type="GO" id="GO:0045292">
    <property type="term" value="P:mRNA cis splicing, via spliceosome"/>
    <property type="evidence" value="ECO:0007669"/>
    <property type="project" value="InterPro"/>
</dbReference>
<dbReference type="Gene3D" id="1.10.10.790">
    <property type="entry name" value="Surp module"/>
    <property type="match status" value="2"/>
</dbReference>
<dbReference type="InterPro" id="IPR000626">
    <property type="entry name" value="Ubiquitin-like_dom"/>
</dbReference>